<dbReference type="Pfam" id="PF12697">
    <property type="entry name" value="Abhydrolase_6"/>
    <property type="match status" value="1"/>
</dbReference>
<dbReference type="Gene3D" id="3.40.50.1820">
    <property type="entry name" value="alpha/beta hydrolase"/>
    <property type="match status" value="1"/>
</dbReference>
<dbReference type="AlphaFoldDB" id="A0A6J6HXP1"/>
<reference evidence="2" key="1">
    <citation type="submission" date="2020-05" db="EMBL/GenBank/DDBJ databases">
        <authorList>
            <person name="Chiriac C."/>
            <person name="Salcher M."/>
            <person name="Ghai R."/>
            <person name="Kavagutti S V."/>
        </authorList>
    </citation>
    <scope>NUCLEOTIDE SEQUENCE</scope>
</reference>
<evidence type="ECO:0000313" key="2">
    <source>
        <dbReference type="EMBL" id="CAB4616295.1"/>
    </source>
</evidence>
<organism evidence="2">
    <name type="scientific">freshwater metagenome</name>
    <dbReference type="NCBI Taxonomy" id="449393"/>
    <lineage>
        <taxon>unclassified sequences</taxon>
        <taxon>metagenomes</taxon>
        <taxon>ecological metagenomes</taxon>
    </lineage>
</organism>
<name>A0A6J6HXP1_9ZZZZ</name>
<dbReference type="InterPro" id="IPR000073">
    <property type="entry name" value="AB_hydrolase_1"/>
</dbReference>
<evidence type="ECO:0000259" key="1">
    <source>
        <dbReference type="Pfam" id="PF12697"/>
    </source>
</evidence>
<dbReference type="InterPro" id="IPR029058">
    <property type="entry name" value="AB_hydrolase_fold"/>
</dbReference>
<accession>A0A6J6HXP1</accession>
<dbReference type="EMBL" id="CAEZVF010000018">
    <property type="protein sequence ID" value="CAB4616295.1"/>
    <property type="molecule type" value="Genomic_DNA"/>
</dbReference>
<dbReference type="SUPFAM" id="SSF53474">
    <property type="entry name" value="alpha/beta-Hydrolases"/>
    <property type="match status" value="1"/>
</dbReference>
<gene>
    <name evidence="2" type="ORF">UFOPK1939_00220</name>
</gene>
<feature type="domain" description="AB hydrolase-1" evidence="1">
    <location>
        <begin position="68"/>
        <end position="302"/>
    </location>
</feature>
<sequence>MSEKDFLVRSLWDAVKVDGLEAPYDTAHLRIYYAATNPDTLEVDMSGIMPAAKRSPAPVVLFLGGVNIGQDSLRWLMINLVEAGYVCVTFDLVGEQMPGFYGTTPGLDLSALQAGVYGTRPPSIAIQPILDRLAVLNTEGTLTGVMDLDRLVLGGHSGGGTVALESARRSYFPSLRAVVAYAAHTVPAQVLGHPDGTVLECASDIPALLMAGTEDGTMKRSAARYPGQDPTTFNPIIMTFEQGIPGGRDDAWFVQWDGANHFGMGYPLDPTCARGFLDSEPTTDPAQTRADLTALVVDFLDAYVRADKDAEAALEKFQIDPPNTVKEVRRR</sequence>
<protein>
    <submittedName>
        <fullName evidence="2">Unannotated protein</fullName>
    </submittedName>
</protein>
<proteinExistence type="predicted"/>